<protein>
    <submittedName>
        <fullName evidence="2">ABC transporter permease</fullName>
    </submittedName>
</protein>
<feature type="transmembrane region" description="Helical" evidence="1">
    <location>
        <begin position="299"/>
        <end position="316"/>
    </location>
</feature>
<evidence type="ECO:0000313" key="3">
    <source>
        <dbReference type="Proteomes" id="UP001597502"/>
    </source>
</evidence>
<feature type="transmembrane region" description="Helical" evidence="1">
    <location>
        <begin position="346"/>
        <end position="370"/>
    </location>
</feature>
<feature type="transmembrane region" description="Helical" evidence="1">
    <location>
        <begin position="463"/>
        <end position="482"/>
    </location>
</feature>
<name>A0ABW5V5Q0_9BACI</name>
<keyword evidence="3" id="KW-1185">Reference proteome</keyword>
<keyword evidence="1" id="KW-0472">Membrane</keyword>
<proteinExistence type="predicted"/>
<feature type="transmembrane region" description="Helical" evidence="1">
    <location>
        <begin position="165"/>
        <end position="186"/>
    </location>
</feature>
<comment type="caution">
    <text evidence="2">The sequence shown here is derived from an EMBL/GenBank/DDBJ whole genome shotgun (WGS) entry which is preliminary data.</text>
</comment>
<keyword evidence="1" id="KW-1133">Transmembrane helix</keyword>
<dbReference type="RefSeq" id="WP_382390931.1">
    <property type="nucleotide sequence ID" value="NZ_JBHUNA010000005.1"/>
</dbReference>
<gene>
    <name evidence="2" type="ORF">ACFSUO_02945</name>
</gene>
<accession>A0ABW5V5Q0</accession>
<feature type="transmembrane region" description="Helical" evidence="1">
    <location>
        <begin position="83"/>
        <end position="102"/>
    </location>
</feature>
<keyword evidence="1" id="KW-0812">Transmembrane</keyword>
<feature type="transmembrane region" description="Helical" evidence="1">
    <location>
        <begin position="21"/>
        <end position="42"/>
    </location>
</feature>
<organism evidence="2 3">
    <name type="scientific">Lentibacillus juripiscarius</name>
    <dbReference type="NCBI Taxonomy" id="257446"/>
    <lineage>
        <taxon>Bacteria</taxon>
        <taxon>Bacillati</taxon>
        <taxon>Bacillota</taxon>
        <taxon>Bacilli</taxon>
        <taxon>Bacillales</taxon>
        <taxon>Bacillaceae</taxon>
        <taxon>Lentibacillus</taxon>
    </lineage>
</organism>
<evidence type="ECO:0000313" key="2">
    <source>
        <dbReference type="EMBL" id="MFD2759940.1"/>
    </source>
</evidence>
<feature type="transmembrane region" description="Helical" evidence="1">
    <location>
        <begin position="123"/>
        <end position="145"/>
    </location>
</feature>
<feature type="transmembrane region" description="Helical" evidence="1">
    <location>
        <begin position="391"/>
        <end position="417"/>
    </location>
</feature>
<feature type="transmembrane region" description="Helical" evidence="1">
    <location>
        <begin position="198"/>
        <end position="220"/>
    </location>
</feature>
<reference evidence="3" key="1">
    <citation type="journal article" date="2019" name="Int. J. Syst. Evol. Microbiol.">
        <title>The Global Catalogue of Microorganisms (GCM) 10K type strain sequencing project: providing services to taxonomists for standard genome sequencing and annotation.</title>
        <authorList>
            <consortium name="The Broad Institute Genomics Platform"/>
            <consortium name="The Broad Institute Genome Sequencing Center for Infectious Disease"/>
            <person name="Wu L."/>
            <person name="Ma J."/>
        </authorList>
    </citation>
    <scope>NUCLEOTIDE SEQUENCE [LARGE SCALE GENOMIC DNA]</scope>
    <source>
        <strain evidence="3">TISTR 1535</strain>
    </source>
</reference>
<dbReference type="EMBL" id="JBHUNA010000005">
    <property type="protein sequence ID" value="MFD2759940.1"/>
    <property type="molecule type" value="Genomic_DNA"/>
</dbReference>
<feature type="transmembrane region" description="Helical" evidence="1">
    <location>
        <begin position="240"/>
        <end position="259"/>
    </location>
</feature>
<evidence type="ECO:0000256" key="1">
    <source>
        <dbReference type="SAM" id="Phobius"/>
    </source>
</evidence>
<dbReference type="Proteomes" id="UP001597502">
    <property type="component" value="Unassembled WGS sequence"/>
</dbReference>
<feature type="transmembrane region" description="Helical" evidence="1">
    <location>
        <begin position="505"/>
        <end position="524"/>
    </location>
</feature>
<sequence>MKQRSFVNTGKLLMFMLRLGRFRILLWVGAISFFTIIVPVALTDLYPTQQERDVMAQTMENPAMTAMVGPGDLDNYTAGAMTAHQMLLLTAVVVALMNILLMNRHTRTDEEDGRLEMIRSLPVGNLANLNASIVMLVLINGILAIATGIGLSALDIASMDIAGSLLYGSILGAAGLFFAGVTALMAQITENARTVFGISLGLLLVAYMVRAAGDVGNAALSWLSPLGWVTKAEVYAGNHWWVLLLLLGGAALLFTLAGYSNAIRDYGAGFLPSRLGKKEASPALLHPVGLAFRLQRAGIIAWAAAMLLIGVSYGSVMGDLDSFFEGNQMIRQLLGSQDGHSFTKQFISILMVVMALVGTIPPLMALFKLSGEEKKNRLDHLLGRAVSRTQLLAGYILIAVINGFVMLSFAAVGLWLAASSVMEEPFAFGEIYGAGLAYYPAVLVMIGLAALLVGFAPKWNGLVWLYVFYSFIDLYFGDMFQFPEWAGKLSPYGYIPEMPAEEMEWIPAVVLTVVAAGLTATGFIRYKQRDVQGQ</sequence>
<feature type="transmembrane region" description="Helical" evidence="1">
    <location>
        <begin position="437"/>
        <end position="456"/>
    </location>
</feature>